<proteinExistence type="predicted"/>
<organism evidence="2">
    <name type="scientific">marine sediment metagenome</name>
    <dbReference type="NCBI Taxonomy" id="412755"/>
    <lineage>
        <taxon>unclassified sequences</taxon>
        <taxon>metagenomes</taxon>
        <taxon>ecological metagenomes</taxon>
    </lineage>
</organism>
<feature type="region of interest" description="Disordered" evidence="1">
    <location>
        <begin position="14"/>
        <end position="51"/>
    </location>
</feature>
<dbReference type="EMBL" id="BARU01001516">
    <property type="protein sequence ID" value="GAH31263.1"/>
    <property type="molecule type" value="Genomic_DNA"/>
</dbReference>
<evidence type="ECO:0000313" key="2">
    <source>
        <dbReference type="EMBL" id="GAH31263.1"/>
    </source>
</evidence>
<gene>
    <name evidence="2" type="ORF">S03H2_03951</name>
</gene>
<sequence length="119" mass="13097">MVQEATGIVRQLVPGEEQIVDGEPQLPSRPSSPLVDIEPPEKRVVPMPVSPRPPLPTAAEVAAQQAYQTIYGGPVLKVNRYSGNTQDWVELLRWDVPLGYTGDLHTISLLSDNDEKDQV</sequence>
<comment type="caution">
    <text evidence="2">The sequence shown here is derived from an EMBL/GenBank/DDBJ whole genome shotgun (WGS) entry which is preliminary data.</text>
</comment>
<name>X1GDZ4_9ZZZZ</name>
<accession>X1GDZ4</accession>
<dbReference type="AlphaFoldDB" id="X1GDZ4"/>
<protein>
    <submittedName>
        <fullName evidence="2">Uncharacterized protein</fullName>
    </submittedName>
</protein>
<reference evidence="2" key="1">
    <citation type="journal article" date="2014" name="Front. Microbiol.">
        <title>High frequency of phylogenetically diverse reductive dehalogenase-homologous genes in deep subseafloor sedimentary metagenomes.</title>
        <authorList>
            <person name="Kawai M."/>
            <person name="Futagami T."/>
            <person name="Toyoda A."/>
            <person name="Takaki Y."/>
            <person name="Nishi S."/>
            <person name="Hori S."/>
            <person name="Arai W."/>
            <person name="Tsubouchi T."/>
            <person name="Morono Y."/>
            <person name="Uchiyama I."/>
            <person name="Ito T."/>
            <person name="Fujiyama A."/>
            <person name="Inagaki F."/>
            <person name="Takami H."/>
        </authorList>
    </citation>
    <scope>NUCLEOTIDE SEQUENCE</scope>
    <source>
        <strain evidence="2">Expedition CK06-06</strain>
    </source>
</reference>
<feature type="non-terminal residue" evidence="2">
    <location>
        <position position="119"/>
    </location>
</feature>
<evidence type="ECO:0000256" key="1">
    <source>
        <dbReference type="SAM" id="MobiDB-lite"/>
    </source>
</evidence>